<dbReference type="CDD" id="cd10911">
    <property type="entry name" value="PIN_LabA"/>
    <property type="match status" value="1"/>
</dbReference>
<dbReference type="Proteomes" id="UP000215027">
    <property type="component" value="Chromosome I"/>
</dbReference>
<gene>
    <name evidence="2" type="ORF">CFX0092_A2989</name>
</gene>
<dbReference type="InterPro" id="IPR021139">
    <property type="entry name" value="NYN"/>
</dbReference>
<dbReference type="KEGG" id="pbf:CFX0092_A2989"/>
<keyword evidence="3" id="KW-1185">Reference proteome</keyword>
<dbReference type="InterPro" id="IPR047140">
    <property type="entry name" value="LabA"/>
</dbReference>
<feature type="domain" description="NYN" evidence="1">
    <location>
        <begin position="9"/>
        <end position="164"/>
    </location>
</feature>
<name>A0A170PII1_9CHLR</name>
<dbReference type="PANTHER" id="PTHR35458">
    <property type="entry name" value="SLR0755 PROTEIN"/>
    <property type="match status" value="1"/>
</dbReference>
<dbReference type="EMBL" id="LN890655">
    <property type="protein sequence ID" value="CUS04867.2"/>
    <property type="molecule type" value="Genomic_DNA"/>
</dbReference>
<protein>
    <recommendedName>
        <fullName evidence="1">NYN domain-containing protein</fullName>
    </recommendedName>
</protein>
<dbReference type="AlphaFoldDB" id="A0A170PII1"/>
<dbReference type="Gene3D" id="3.40.50.1010">
    <property type="entry name" value="5'-nuclease"/>
    <property type="match status" value="1"/>
</dbReference>
<dbReference type="GO" id="GO:0004540">
    <property type="term" value="F:RNA nuclease activity"/>
    <property type="evidence" value="ECO:0007669"/>
    <property type="project" value="InterPro"/>
</dbReference>
<accession>A0A170PII1</accession>
<dbReference type="Pfam" id="PF01936">
    <property type="entry name" value="NYN"/>
    <property type="match status" value="1"/>
</dbReference>
<reference evidence="2" key="1">
    <citation type="submission" date="2016-01" db="EMBL/GenBank/DDBJ databases">
        <authorList>
            <person name="Mcilroy J.S."/>
            <person name="Karst M S."/>
            <person name="Albertsen M."/>
        </authorList>
    </citation>
    <scope>NUCLEOTIDE SEQUENCE</scope>
    <source>
        <strain evidence="2">Cfx-K</strain>
    </source>
</reference>
<evidence type="ECO:0000313" key="2">
    <source>
        <dbReference type="EMBL" id="CUS04867.2"/>
    </source>
</evidence>
<dbReference type="OrthoDB" id="5292197at2"/>
<sequence>MHDTRSISRVGVYVDTANMYRNGGFRMRYDVLREFACRDGAEPARLNAYVSFDADRARADPVYERSTQRFYSLLRDFGYKVQIKDVRWYEDESGKRYGKANADLDLAVDMLLQSENLDRVMLVTGDGDFTRVVSAVQNRGCRVEVVALDNASADLRREADLFISGFLVPELVPAFSNGGPLGDEPAWGEVGSLVRGSCYFHKLNYGFMRFLRVPGPKLWLTDTQHPESPYETAYFHDSNLPENVDSQNLPSYNHVFQFELVESRHPSGKFEARNIEFLSWVPT</sequence>
<proteinExistence type="predicted"/>
<organism evidence="2 3">
    <name type="scientific">Candidatus Promineifilum breve</name>
    <dbReference type="NCBI Taxonomy" id="1806508"/>
    <lineage>
        <taxon>Bacteria</taxon>
        <taxon>Bacillati</taxon>
        <taxon>Chloroflexota</taxon>
        <taxon>Ardenticatenia</taxon>
        <taxon>Candidatus Promineifilales</taxon>
        <taxon>Candidatus Promineifilaceae</taxon>
        <taxon>Candidatus Promineifilum</taxon>
    </lineage>
</organism>
<evidence type="ECO:0000313" key="3">
    <source>
        <dbReference type="Proteomes" id="UP000215027"/>
    </source>
</evidence>
<evidence type="ECO:0000259" key="1">
    <source>
        <dbReference type="Pfam" id="PF01936"/>
    </source>
</evidence>
<dbReference type="RefSeq" id="WP_095044146.1">
    <property type="nucleotide sequence ID" value="NZ_LN890655.1"/>
</dbReference>
<dbReference type="PANTHER" id="PTHR35458:SF8">
    <property type="entry name" value="SLR0650 PROTEIN"/>
    <property type="match status" value="1"/>
</dbReference>